<dbReference type="PANTHER" id="PTHR34310">
    <property type="entry name" value="DUF427 DOMAIN PROTEIN (AFU_ORTHOLOGUE AFUA_3G02220)"/>
    <property type="match status" value="1"/>
</dbReference>
<evidence type="ECO:0000259" key="1">
    <source>
        <dbReference type="Pfam" id="PF04248"/>
    </source>
</evidence>
<dbReference type="PANTHER" id="PTHR34310:SF9">
    <property type="entry name" value="BLR5716 PROTEIN"/>
    <property type="match status" value="1"/>
</dbReference>
<dbReference type="Pfam" id="PF04248">
    <property type="entry name" value="NTP_transf_9"/>
    <property type="match status" value="2"/>
</dbReference>
<dbReference type="InterPro" id="IPR007361">
    <property type="entry name" value="DUF427"/>
</dbReference>
<reference evidence="2 3" key="1">
    <citation type="submission" date="2021-04" db="EMBL/GenBank/DDBJ databases">
        <title>Nocardia tengchongensis.</title>
        <authorList>
            <person name="Zhuang k."/>
            <person name="Ran Y."/>
            <person name="Li W."/>
        </authorList>
    </citation>
    <scope>NUCLEOTIDE SEQUENCE [LARGE SCALE GENOMIC DNA]</scope>
    <source>
        <strain evidence="2 3">CFH S0057</strain>
    </source>
</reference>
<dbReference type="EMBL" id="CP074371">
    <property type="protein sequence ID" value="QVI22220.1"/>
    <property type="molecule type" value="Genomic_DNA"/>
</dbReference>
<accession>A0ABX8CQM7</accession>
<protein>
    <submittedName>
        <fullName evidence="2">DUF427 domain-containing protein</fullName>
    </submittedName>
</protein>
<dbReference type="InterPro" id="IPR038694">
    <property type="entry name" value="DUF427_sf"/>
</dbReference>
<evidence type="ECO:0000313" key="3">
    <source>
        <dbReference type="Proteomes" id="UP000683310"/>
    </source>
</evidence>
<proteinExistence type="predicted"/>
<dbReference type="Proteomes" id="UP000683310">
    <property type="component" value="Chromosome"/>
</dbReference>
<sequence length="250" mass="28253">MTETQRGRVRVEPSAKRVRAYLGGQLAADTVHPTLVWESPHYPTYYLPVADLRAKLEPNGNTRPSPSRGPGTEFDVVADGVIAAGAAVRHLDSPIPELRDLVKLDFQAMTEWFEEDEPIYVHPRDPYTRVDILGSSRHVRVELNGVVLADSHSPRILFETGLPARYYLPLTDLRLDLLTPSDTQTHCPYKGTAEYRSVLLGTEEFRDLVWIYRTPLPESQKIAGMACFYNEKVDIWIDGELQARPHSPFS</sequence>
<feature type="domain" description="DUF427" evidence="1">
    <location>
        <begin position="139"/>
        <end position="231"/>
    </location>
</feature>
<evidence type="ECO:0000313" key="2">
    <source>
        <dbReference type="EMBL" id="QVI22220.1"/>
    </source>
</evidence>
<organism evidence="2 3">
    <name type="scientific">Nocardia tengchongensis</name>
    <dbReference type="NCBI Taxonomy" id="2055889"/>
    <lineage>
        <taxon>Bacteria</taxon>
        <taxon>Bacillati</taxon>
        <taxon>Actinomycetota</taxon>
        <taxon>Actinomycetes</taxon>
        <taxon>Mycobacteriales</taxon>
        <taxon>Nocardiaceae</taxon>
        <taxon>Nocardia</taxon>
    </lineage>
</organism>
<dbReference type="Gene3D" id="2.170.150.40">
    <property type="entry name" value="Domain of unknown function (DUF427)"/>
    <property type="match status" value="2"/>
</dbReference>
<gene>
    <name evidence="2" type="ORF">KHQ06_03625</name>
</gene>
<name>A0ABX8CQM7_9NOCA</name>
<keyword evidence="3" id="KW-1185">Reference proteome</keyword>
<feature type="domain" description="DUF427" evidence="1">
    <location>
        <begin position="18"/>
        <end position="99"/>
    </location>
</feature>